<dbReference type="Gene3D" id="3.50.50.60">
    <property type="entry name" value="FAD/NAD(P)-binding domain"/>
    <property type="match status" value="2"/>
</dbReference>
<dbReference type="InterPro" id="IPR023753">
    <property type="entry name" value="FAD/NAD-binding_dom"/>
</dbReference>
<name>A0A3N4LX51_9PEZI</name>
<dbReference type="EMBL" id="ML121550">
    <property type="protein sequence ID" value="RPB22635.1"/>
    <property type="molecule type" value="Genomic_DNA"/>
</dbReference>
<dbReference type="Proteomes" id="UP000267821">
    <property type="component" value="Unassembled WGS sequence"/>
</dbReference>
<dbReference type="STRING" id="1051890.A0A3N4LX51"/>
<comment type="cofactor">
    <cofactor evidence="1">
        <name>FAD</name>
        <dbReference type="ChEBI" id="CHEBI:57692"/>
    </cofactor>
</comment>
<accession>A0A3N4LX51</accession>
<evidence type="ECO:0000313" key="8">
    <source>
        <dbReference type="EMBL" id="RPB22635.1"/>
    </source>
</evidence>
<keyword evidence="3" id="KW-0285">Flavoprotein</keyword>
<dbReference type="AlphaFoldDB" id="A0A3N4LX51"/>
<keyword evidence="6" id="KW-0560">Oxidoreductase</keyword>
<evidence type="ECO:0000256" key="6">
    <source>
        <dbReference type="ARBA" id="ARBA00023002"/>
    </source>
</evidence>
<keyword evidence="9" id="KW-1185">Reference proteome</keyword>
<comment type="similarity">
    <text evidence="2">Belongs to the FAD-binding monooxygenase family.</text>
</comment>
<gene>
    <name evidence="8" type="ORF">L211DRAFT_839328</name>
</gene>
<sequence length="675" mass="75249">MGNPLQTQTALTGPPAELDVIDPSIVNASKTSEITEKYQKERAKRLRPEGNSQFVELTTVSKLANSGNDPWLQIDTENGNRIGNTNSTPKCCKYLIIGAGFGGLLFAVRLLQAGIKIEDLWIVDSAGGYGGTWYWNRYPGLMCDVESYIYMPLLEEMEYMPKHKYAYGPELREYAEKIAAKWKLRKNTLFRTETRTMTWDENEKEWVVELSRQYASKSKPQFNVRSQYVFLTSGVLNVPKMPRIAGLENFQGHSFHASRWDYAYTGGSPTDPSLNHLRDKKVGIIGTGATAVQVIPELAKWAKELYVFQRTPTTVDSRGQHATDPDWWNKKVANKQGWQKERVDNFSAHMSKVTPLPPVNLVDDQWTEGCFHALIGTPGFLTPETIPAHIASLHALDLPHQERIRSRVEEIVKDKATAEKLKPWYYSWCKRPCFHDEYLPAFNLPNVKLIDTDGKGVERVTENGVVVQEQQIELDLLIFSTGYRAPSDGSPGSRAGISITGRTQTMEEKWVEGASTLHGVITRGFPNLFLTGPYQTGAAANWTAVLDQLAIHTSYIISEAEAKVTKKRRKGKVTIEPTVEGEEGWSMQIMSRAGSLAAAAGCTPGYINREGDADRVSTMEEQMKAAKSATWGHGILDYTSVLEGWRTQGGLEGLEVSTGVGKAKARWELGSCAVM</sequence>
<protein>
    <submittedName>
        <fullName evidence="8">FAD/NAD(P)-binding domain-containing protein</fullName>
    </submittedName>
</protein>
<feature type="domain" description="FAD/NAD(P)-binding" evidence="7">
    <location>
        <begin position="93"/>
        <end position="315"/>
    </location>
</feature>
<dbReference type="InterPro" id="IPR050775">
    <property type="entry name" value="FAD-binding_Monooxygenases"/>
</dbReference>
<evidence type="ECO:0000256" key="5">
    <source>
        <dbReference type="ARBA" id="ARBA00022857"/>
    </source>
</evidence>
<reference evidence="8 9" key="1">
    <citation type="journal article" date="2018" name="Nat. Ecol. Evol.">
        <title>Pezizomycetes genomes reveal the molecular basis of ectomycorrhizal truffle lifestyle.</title>
        <authorList>
            <person name="Murat C."/>
            <person name="Payen T."/>
            <person name="Noel B."/>
            <person name="Kuo A."/>
            <person name="Morin E."/>
            <person name="Chen J."/>
            <person name="Kohler A."/>
            <person name="Krizsan K."/>
            <person name="Balestrini R."/>
            <person name="Da Silva C."/>
            <person name="Montanini B."/>
            <person name="Hainaut M."/>
            <person name="Levati E."/>
            <person name="Barry K.W."/>
            <person name="Belfiori B."/>
            <person name="Cichocki N."/>
            <person name="Clum A."/>
            <person name="Dockter R.B."/>
            <person name="Fauchery L."/>
            <person name="Guy J."/>
            <person name="Iotti M."/>
            <person name="Le Tacon F."/>
            <person name="Lindquist E.A."/>
            <person name="Lipzen A."/>
            <person name="Malagnac F."/>
            <person name="Mello A."/>
            <person name="Molinier V."/>
            <person name="Miyauchi S."/>
            <person name="Poulain J."/>
            <person name="Riccioni C."/>
            <person name="Rubini A."/>
            <person name="Sitrit Y."/>
            <person name="Splivallo R."/>
            <person name="Traeger S."/>
            <person name="Wang M."/>
            <person name="Zifcakova L."/>
            <person name="Wipf D."/>
            <person name="Zambonelli A."/>
            <person name="Paolocci F."/>
            <person name="Nowrousian M."/>
            <person name="Ottonello S."/>
            <person name="Baldrian P."/>
            <person name="Spatafora J.W."/>
            <person name="Henrissat B."/>
            <person name="Nagy L.G."/>
            <person name="Aury J.M."/>
            <person name="Wincker P."/>
            <person name="Grigoriev I.V."/>
            <person name="Bonfante P."/>
            <person name="Martin F.M."/>
        </authorList>
    </citation>
    <scope>NUCLEOTIDE SEQUENCE [LARGE SCALE GENOMIC DNA]</scope>
    <source>
        <strain evidence="8 9">ATCC MYA-4762</strain>
    </source>
</reference>
<dbReference type="GO" id="GO:0016491">
    <property type="term" value="F:oxidoreductase activity"/>
    <property type="evidence" value="ECO:0007669"/>
    <property type="project" value="UniProtKB-KW"/>
</dbReference>
<dbReference type="InterPro" id="IPR036188">
    <property type="entry name" value="FAD/NAD-bd_sf"/>
</dbReference>
<evidence type="ECO:0000259" key="7">
    <source>
        <dbReference type="Pfam" id="PF07992"/>
    </source>
</evidence>
<evidence type="ECO:0000256" key="4">
    <source>
        <dbReference type="ARBA" id="ARBA00022827"/>
    </source>
</evidence>
<evidence type="ECO:0000256" key="2">
    <source>
        <dbReference type="ARBA" id="ARBA00010139"/>
    </source>
</evidence>
<evidence type="ECO:0000256" key="1">
    <source>
        <dbReference type="ARBA" id="ARBA00001974"/>
    </source>
</evidence>
<dbReference type="Pfam" id="PF07992">
    <property type="entry name" value="Pyr_redox_2"/>
    <property type="match status" value="1"/>
</dbReference>
<dbReference type="OrthoDB" id="66881at2759"/>
<dbReference type="InParanoid" id="A0A3N4LX51"/>
<dbReference type="PANTHER" id="PTHR43098:SF2">
    <property type="entry name" value="FAD-BINDING MONOOXYGENASE AUSB-RELATED"/>
    <property type="match status" value="1"/>
</dbReference>
<evidence type="ECO:0000313" key="9">
    <source>
        <dbReference type="Proteomes" id="UP000267821"/>
    </source>
</evidence>
<keyword evidence="4" id="KW-0274">FAD</keyword>
<evidence type="ECO:0000256" key="3">
    <source>
        <dbReference type="ARBA" id="ARBA00022630"/>
    </source>
</evidence>
<organism evidence="8 9">
    <name type="scientific">Terfezia boudieri ATCC MYA-4762</name>
    <dbReference type="NCBI Taxonomy" id="1051890"/>
    <lineage>
        <taxon>Eukaryota</taxon>
        <taxon>Fungi</taxon>
        <taxon>Dikarya</taxon>
        <taxon>Ascomycota</taxon>
        <taxon>Pezizomycotina</taxon>
        <taxon>Pezizomycetes</taxon>
        <taxon>Pezizales</taxon>
        <taxon>Pezizaceae</taxon>
        <taxon>Terfezia</taxon>
    </lineage>
</organism>
<keyword evidence="5" id="KW-0521">NADP</keyword>
<dbReference type="SUPFAM" id="SSF51905">
    <property type="entry name" value="FAD/NAD(P)-binding domain"/>
    <property type="match status" value="3"/>
</dbReference>
<proteinExistence type="inferred from homology"/>
<dbReference type="PANTHER" id="PTHR43098">
    <property type="entry name" value="L-ORNITHINE N(5)-MONOOXYGENASE-RELATED"/>
    <property type="match status" value="1"/>
</dbReference>